<protein>
    <submittedName>
        <fullName evidence="1">Uncharacterized protein</fullName>
    </submittedName>
</protein>
<gene>
    <name evidence="1" type="ORF">LTR77_007685</name>
</gene>
<accession>A0AAV9P3J7</accession>
<proteinExistence type="predicted"/>
<dbReference type="GeneID" id="89929021"/>
<dbReference type="AlphaFoldDB" id="A0AAV9P3J7"/>
<name>A0AAV9P3J7_9PEZI</name>
<dbReference type="RefSeq" id="XP_064656764.1">
    <property type="nucleotide sequence ID" value="XM_064804922.1"/>
</dbReference>
<evidence type="ECO:0000313" key="1">
    <source>
        <dbReference type="EMBL" id="KAK5166956.1"/>
    </source>
</evidence>
<keyword evidence="2" id="KW-1185">Reference proteome</keyword>
<organism evidence="1 2">
    <name type="scientific">Saxophila tyrrhenica</name>
    <dbReference type="NCBI Taxonomy" id="1690608"/>
    <lineage>
        <taxon>Eukaryota</taxon>
        <taxon>Fungi</taxon>
        <taxon>Dikarya</taxon>
        <taxon>Ascomycota</taxon>
        <taxon>Pezizomycotina</taxon>
        <taxon>Dothideomycetes</taxon>
        <taxon>Dothideomycetidae</taxon>
        <taxon>Mycosphaerellales</taxon>
        <taxon>Extremaceae</taxon>
        <taxon>Saxophila</taxon>
    </lineage>
</organism>
<comment type="caution">
    <text evidence="1">The sequence shown here is derived from an EMBL/GenBank/DDBJ whole genome shotgun (WGS) entry which is preliminary data.</text>
</comment>
<reference evidence="1 2" key="1">
    <citation type="submission" date="2023-08" db="EMBL/GenBank/DDBJ databases">
        <title>Black Yeasts Isolated from many extreme environments.</title>
        <authorList>
            <person name="Coleine C."/>
            <person name="Stajich J.E."/>
            <person name="Selbmann L."/>
        </authorList>
    </citation>
    <scope>NUCLEOTIDE SEQUENCE [LARGE SCALE GENOMIC DNA]</scope>
    <source>
        <strain evidence="1 2">CCFEE 5935</strain>
    </source>
</reference>
<sequence length="220" mass="24661">MEASEAQKKSLHEAMAELYEDFEGDAFFTVPEGNGSTFSFGTKFDGADDATHHIEGSTKIGTFFCITCVRLYIQIDSRGCFTAHINAWSLCEHIFNFVDAADGEVIRKEVQGRLHYEYKTRNWDCGDDNFAKLVVVCSPRPQVFVEGEKVLEESIKLGGWNVFLGVRDFPSSRRDNSHVTLLVLHMNVASYVLNRTGMYIFATLLASRSAKVHSSSSSYT</sequence>
<evidence type="ECO:0000313" key="2">
    <source>
        <dbReference type="Proteomes" id="UP001337655"/>
    </source>
</evidence>
<dbReference type="EMBL" id="JAVRRT010000012">
    <property type="protein sequence ID" value="KAK5166956.1"/>
    <property type="molecule type" value="Genomic_DNA"/>
</dbReference>
<dbReference type="Proteomes" id="UP001337655">
    <property type="component" value="Unassembled WGS sequence"/>
</dbReference>